<dbReference type="Proteomes" id="UP000265040">
    <property type="component" value="Chromosome 9"/>
</dbReference>
<reference evidence="6" key="3">
    <citation type="submission" date="2025-09" db="UniProtKB">
        <authorList>
            <consortium name="Ensembl"/>
        </authorList>
    </citation>
    <scope>IDENTIFICATION</scope>
</reference>
<gene>
    <name evidence="6" type="primary">PLA2G3</name>
</gene>
<dbReference type="AlphaFoldDB" id="A0A3Q1JJI9"/>
<feature type="compositionally biased region" description="Basic and acidic residues" evidence="3">
    <location>
        <begin position="314"/>
        <end position="331"/>
    </location>
</feature>
<reference evidence="6" key="2">
    <citation type="submission" date="2025-08" db="UniProtKB">
        <authorList>
            <consortium name="Ensembl"/>
        </authorList>
    </citation>
    <scope>IDENTIFICATION</scope>
</reference>
<evidence type="ECO:0000313" key="6">
    <source>
        <dbReference type="Ensembl" id="ENSATEP00000033115.2"/>
    </source>
</evidence>
<feature type="domain" description="Phospholipase A2-like central" evidence="5">
    <location>
        <begin position="145"/>
        <end position="239"/>
    </location>
</feature>
<feature type="compositionally biased region" description="Polar residues" evidence="3">
    <location>
        <begin position="411"/>
        <end position="430"/>
    </location>
</feature>
<protein>
    <recommendedName>
        <fullName evidence="5">Phospholipase A2-like central domain-containing protein</fullName>
    </recommendedName>
</protein>
<dbReference type="GO" id="GO:0006644">
    <property type="term" value="P:phospholipid metabolic process"/>
    <property type="evidence" value="ECO:0007669"/>
    <property type="project" value="InterPro"/>
</dbReference>
<proteinExistence type="predicted"/>
<evidence type="ECO:0000256" key="3">
    <source>
        <dbReference type="SAM" id="MobiDB-lite"/>
    </source>
</evidence>
<dbReference type="InParanoid" id="A0A3Q1JJI9"/>
<feature type="compositionally biased region" description="Basic residues" evidence="3">
    <location>
        <begin position="381"/>
        <end position="392"/>
    </location>
</feature>
<feature type="signal peptide" evidence="4">
    <location>
        <begin position="1"/>
        <end position="21"/>
    </location>
</feature>
<feature type="region of interest" description="Disordered" evidence="3">
    <location>
        <begin position="283"/>
        <end position="430"/>
    </location>
</feature>
<feature type="chain" id="PRO_5030080464" description="Phospholipase A2-like central domain-containing protein" evidence="4">
    <location>
        <begin position="22"/>
        <end position="584"/>
    </location>
</feature>
<dbReference type="GO" id="GO:0050482">
    <property type="term" value="P:arachidonate secretion"/>
    <property type="evidence" value="ECO:0007669"/>
    <property type="project" value="InterPro"/>
</dbReference>
<evidence type="ECO:0000256" key="1">
    <source>
        <dbReference type="ARBA" id="ARBA00004613"/>
    </source>
</evidence>
<feature type="compositionally biased region" description="Polar residues" evidence="3">
    <location>
        <begin position="356"/>
        <end position="365"/>
    </location>
</feature>
<evidence type="ECO:0000256" key="2">
    <source>
        <dbReference type="ARBA" id="ARBA00022525"/>
    </source>
</evidence>
<sequence>MQSRFLLQVVFTLWSLSFSDAQDVIGAGHSCLTWSLGSNGETRVTFLREEDAPGAHSLYLSLWSHDMRLVSCEVNTDPKVTETYRALCDRSGTQDQNLAQRLNLRTLLAPDAPCVRVTTSAPKFTGSTGGDPTGGKARTKRAWTLPGTLWCGRGSEAVTYEQLGMFENTDRCCREHDHCLHIIPPFRMNYGVFNPNFYTVSNCDCDQRFRQCLLGVNDTISTMVGYSFFNILRVPCFELKPKRRCFNMHIPSLYCRCKVAKEAPYAVFKSSLPYNTSDTISKVTSGDNFDTNKPTSEGQRVTEEPITNAYRRSPKGEQRCRSRDPPRGDTFHHRRTKGKACKGHSAVVPSQMPAASRSQSTTVSMKMTLLKASRSRALTTNKKRVGKAKSTRKSLLVYPTRGQDPPRARNSYGQTSSTTKNTQCSTQMPSRQLSLPTLITAVNKTTRVQKEACCSTRMPLTDERDKQEATSYMATVTPVTTRNALPVKVTTLQTLRHKKTIETPKRNTLRNITTFSTPISRKQKTVASPHKNAKLQKQMDSCLPQYNISQGPMGDISAQSTHEERSQKRNNSLRTTTGECCSCC</sequence>
<name>A0A3Q1JJI9_ANATE</name>
<reference evidence="6" key="1">
    <citation type="submission" date="2021-04" db="EMBL/GenBank/DDBJ databases">
        <authorList>
            <consortium name="Wellcome Sanger Institute Data Sharing"/>
        </authorList>
    </citation>
    <scope>NUCLEOTIDE SEQUENCE [LARGE SCALE GENOMIC DNA]</scope>
</reference>
<dbReference type="GeneTree" id="ENSGT00940000165179"/>
<dbReference type="InterPro" id="IPR033113">
    <property type="entry name" value="PLA2_histidine"/>
</dbReference>
<dbReference type="InterPro" id="IPR036444">
    <property type="entry name" value="PLipase_A2_dom_sf"/>
</dbReference>
<feature type="region of interest" description="Disordered" evidence="3">
    <location>
        <begin position="547"/>
        <end position="577"/>
    </location>
</feature>
<dbReference type="CDD" id="cd04704">
    <property type="entry name" value="PLA2_bee_venom_like"/>
    <property type="match status" value="1"/>
</dbReference>
<evidence type="ECO:0000313" key="7">
    <source>
        <dbReference type="Proteomes" id="UP000265040"/>
    </source>
</evidence>
<dbReference type="PANTHER" id="PTHR12253">
    <property type="entry name" value="RH14732P"/>
    <property type="match status" value="1"/>
</dbReference>
<dbReference type="GO" id="GO:0005576">
    <property type="term" value="C:extracellular region"/>
    <property type="evidence" value="ECO:0007669"/>
    <property type="project" value="UniProtKB-SubCell"/>
</dbReference>
<dbReference type="SUPFAM" id="SSF48619">
    <property type="entry name" value="Phospholipase A2, PLA2"/>
    <property type="match status" value="1"/>
</dbReference>
<dbReference type="GO" id="GO:0004623">
    <property type="term" value="F:phospholipase A2 activity"/>
    <property type="evidence" value="ECO:0007669"/>
    <property type="project" value="InterPro"/>
</dbReference>
<feature type="compositionally biased region" description="Basic residues" evidence="3">
    <location>
        <begin position="332"/>
        <end position="342"/>
    </location>
</feature>
<dbReference type="InterPro" id="IPR016090">
    <property type="entry name" value="PLA2-like_dom"/>
</dbReference>
<dbReference type="Ensembl" id="ENSATET00000033598.2">
    <property type="protein sequence ID" value="ENSATEP00000033115.2"/>
    <property type="gene ID" value="ENSATEG00000022811.2"/>
</dbReference>
<organism evidence="6 7">
    <name type="scientific">Anabas testudineus</name>
    <name type="common">Climbing perch</name>
    <name type="synonym">Anthias testudineus</name>
    <dbReference type="NCBI Taxonomy" id="64144"/>
    <lineage>
        <taxon>Eukaryota</taxon>
        <taxon>Metazoa</taxon>
        <taxon>Chordata</taxon>
        <taxon>Craniata</taxon>
        <taxon>Vertebrata</taxon>
        <taxon>Euteleostomi</taxon>
        <taxon>Actinopterygii</taxon>
        <taxon>Neopterygii</taxon>
        <taxon>Teleostei</taxon>
        <taxon>Neoteleostei</taxon>
        <taxon>Acanthomorphata</taxon>
        <taxon>Anabantaria</taxon>
        <taxon>Anabantiformes</taxon>
        <taxon>Anabantoidei</taxon>
        <taxon>Anabantidae</taxon>
        <taxon>Anabas</taxon>
    </lineage>
</organism>
<evidence type="ECO:0000259" key="5">
    <source>
        <dbReference type="Pfam" id="PF05826"/>
    </source>
</evidence>
<evidence type="ECO:0000256" key="4">
    <source>
        <dbReference type="SAM" id="SignalP"/>
    </source>
</evidence>
<accession>A0A3Q1JJI9</accession>
<comment type="subcellular location">
    <subcellularLocation>
        <location evidence="1">Secreted</location>
    </subcellularLocation>
</comment>
<feature type="compositionally biased region" description="Polar residues" evidence="3">
    <location>
        <begin position="283"/>
        <end position="299"/>
    </location>
</feature>
<dbReference type="Gene3D" id="1.20.90.10">
    <property type="entry name" value="Phospholipase A2 domain"/>
    <property type="match status" value="1"/>
</dbReference>
<keyword evidence="4" id="KW-0732">Signal</keyword>
<dbReference type="Pfam" id="PF05826">
    <property type="entry name" value="Phospholip_A2_2"/>
    <property type="match status" value="1"/>
</dbReference>
<keyword evidence="7" id="KW-1185">Reference proteome</keyword>
<dbReference type="OrthoDB" id="10059604at2759"/>
<dbReference type="PROSITE" id="PS00118">
    <property type="entry name" value="PA2_HIS"/>
    <property type="match status" value="1"/>
</dbReference>
<keyword evidence="2" id="KW-0964">Secreted</keyword>